<organism evidence="2 3">
    <name type="scientific">Caerostris extrusa</name>
    <name type="common">Bark spider</name>
    <name type="synonym">Caerostris bankana</name>
    <dbReference type="NCBI Taxonomy" id="172846"/>
    <lineage>
        <taxon>Eukaryota</taxon>
        <taxon>Metazoa</taxon>
        <taxon>Ecdysozoa</taxon>
        <taxon>Arthropoda</taxon>
        <taxon>Chelicerata</taxon>
        <taxon>Arachnida</taxon>
        <taxon>Araneae</taxon>
        <taxon>Araneomorphae</taxon>
        <taxon>Entelegynae</taxon>
        <taxon>Araneoidea</taxon>
        <taxon>Araneidae</taxon>
        <taxon>Caerostris</taxon>
    </lineage>
</organism>
<sequence length="91" mass="10595">MDLESANQLEDAPPPQPPPPSYYPWKATPTFVNRRRPSIIFPVATKRVFSFRTFEFGRRIFEHSKRVEFLPSILWEIDCGLSVSPASRMKK</sequence>
<evidence type="ECO:0000313" key="2">
    <source>
        <dbReference type="EMBL" id="GIY65095.1"/>
    </source>
</evidence>
<name>A0AAV4V4C7_CAEEX</name>
<dbReference type="EMBL" id="BPLR01013958">
    <property type="protein sequence ID" value="GIY65095.1"/>
    <property type="molecule type" value="Genomic_DNA"/>
</dbReference>
<gene>
    <name evidence="2" type="ORF">CEXT_473491</name>
</gene>
<accession>A0AAV4V4C7</accession>
<protein>
    <submittedName>
        <fullName evidence="2">Uncharacterized protein</fullName>
    </submittedName>
</protein>
<dbReference type="AlphaFoldDB" id="A0AAV4V4C7"/>
<reference evidence="2 3" key="1">
    <citation type="submission" date="2021-06" db="EMBL/GenBank/DDBJ databases">
        <title>Caerostris extrusa draft genome.</title>
        <authorList>
            <person name="Kono N."/>
            <person name="Arakawa K."/>
        </authorList>
    </citation>
    <scope>NUCLEOTIDE SEQUENCE [LARGE SCALE GENOMIC DNA]</scope>
</reference>
<feature type="compositionally biased region" description="Pro residues" evidence="1">
    <location>
        <begin position="12"/>
        <end position="22"/>
    </location>
</feature>
<feature type="region of interest" description="Disordered" evidence="1">
    <location>
        <begin position="1"/>
        <end position="24"/>
    </location>
</feature>
<keyword evidence="3" id="KW-1185">Reference proteome</keyword>
<evidence type="ECO:0000313" key="3">
    <source>
        <dbReference type="Proteomes" id="UP001054945"/>
    </source>
</evidence>
<evidence type="ECO:0000256" key="1">
    <source>
        <dbReference type="SAM" id="MobiDB-lite"/>
    </source>
</evidence>
<dbReference type="Proteomes" id="UP001054945">
    <property type="component" value="Unassembled WGS sequence"/>
</dbReference>
<proteinExistence type="predicted"/>
<comment type="caution">
    <text evidence="2">The sequence shown here is derived from an EMBL/GenBank/DDBJ whole genome shotgun (WGS) entry which is preliminary data.</text>
</comment>